<dbReference type="PANTHER" id="PTHR42085:SF7">
    <property type="entry name" value="F-BOX DOMAIN-CONTAINING PROTEIN"/>
    <property type="match status" value="1"/>
</dbReference>
<feature type="compositionally biased region" description="Basic residues" evidence="1">
    <location>
        <begin position="9"/>
        <end position="25"/>
    </location>
</feature>
<dbReference type="Pfam" id="PF24864">
    <property type="entry name" value="DUF7730"/>
    <property type="match status" value="1"/>
</dbReference>
<gene>
    <name evidence="3" type="ORF">K469DRAFT_718486</name>
</gene>
<dbReference type="PANTHER" id="PTHR42085">
    <property type="entry name" value="F-BOX DOMAIN-CONTAINING PROTEIN"/>
    <property type="match status" value="1"/>
</dbReference>
<dbReference type="EMBL" id="ML994676">
    <property type="protein sequence ID" value="KAF2178393.1"/>
    <property type="molecule type" value="Genomic_DNA"/>
</dbReference>
<keyword evidence="4" id="KW-1185">Reference proteome</keyword>
<evidence type="ECO:0000313" key="3">
    <source>
        <dbReference type="EMBL" id="KAF2178393.1"/>
    </source>
</evidence>
<feature type="domain" description="DUF7730" evidence="2">
    <location>
        <begin position="63"/>
        <end position="189"/>
    </location>
</feature>
<sequence>MDTSSRTVPRTRRTRSSMGAKKRRTAYLPTPEPSVLSESQRSLTVTAAASTAQAPVFSKPFPFSKLPAELRVHIYRMALQRDTPLLLHLPRPSSTEFSDDESPAASRNEEIRVGSRVYDYHDWKKGGVEGISNDAISPALLRTCSLIYKEARQVLYADNVFVLQLDSGIHTLSNLHQRSRSLIKHVSLTIPSHHDILDGFADLVRLGLRYCWGLKTLTIILPNYFPDDRFMAGTTSVYANAFHILRWLPKRCVVSLEGSVNEQIRRVVEDEGRLQNILDERSYLRRQHQMPERH</sequence>
<dbReference type="Proteomes" id="UP000800200">
    <property type="component" value="Unassembled WGS sequence"/>
</dbReference>
<evidence type="ECO:0000256" key="1">
    <source>
        <dbReference type="SAM" id="MobiDB-lite"/>
    </source>
</evidence>
<reference evidence="3" key="1">
    <citation type="journal article" date="2020" name="Stud. Mycol.">
        <title>101 Dothideomycetes genomes: a test case for predicting lifestyles and emergence of pathogens.</title>
        <authorList>
            <person name="Haridas S."/>
            <person name="Albert R."/>
            <person name="Binder M."/>
            <person name="Bloem J."/>
            <person name="Labutti K."/>
            <person name="Salamov A."/>
            <person name="Andreopoulos B."/>
            <person name="Baker S."/>
            <person name="Barry K."/>
            <person name="Bills G."/>
            <person name="Bluhm B."/>
            <person name="Cannon C."/>
            <person name="Castanera R."/>
            <person name="Culley D."/>
            <person name="Daum C."/>
            <person name="Ezra D."/>
            <person name="Gonzalez J."/>
            <person name="Henrissat B."/>
            <person name="Kuo A."/>
            <person name="Liang C."/>
            <person name="Lipzen A."/>
            <person name="Lutzoni F."/>
            <person name="Magnuson J."/>
            <person name="Mondo S."/>
            <person name="Nolan M."/>
            <person name="Ohm R."/>
            <person name="Pangilinan J."/>
            <person name="Park H.-J."/>
            <person name="Ramirez L."/>
            <person name="Alfaro M."/>
            <person name="Sun H."/>
            <person name="Tritt A."/>
            <person name="Yoshinaga Y."/>
            <person name="Zwiers L.-H."/>
            <person name="Turgeon B."/>
            <person name="Goodwin S."/>
            <person name="Spatafora J."/>
            <person name="Crous P."/>
            <person name="Grigoriev I."/>
        </authorList>
    </citation>
    <scope>NUCLEOTIDE SEQUENCE</scope>
    <source>
        <strain evidence="3">CBS 207.26</strain>
    </source>
</reference>
<dbReference type="InterPro" id="IPR038883">
    <property type="entry name" value="AN11006-like"/>
</dbReference>
<proteinExistence type="predicted"/>
<protein>
    <recommendedName>
        <fullName evidence="2">DUF7730 domain-containing protein</fullName>
    </recommendedName>
</protein>
<dbReference type="AlphaFoldDB" id="A0A6A6DHH9"/>
<name>A0A6A6DHH9_9PEZI</name>
<dbReference type="OrthoDB" id="2951834at2759"/>
<evidence type="ECO:0000313" key="4">
    <source>
        <dbReference type="Proteomes" id="UP000800200"/>
    </source>
</evidence>
<organism evidence="3 4">
    <name type="scientific">Zopfia rhizophila CBS 207.26</name>
    <dbReference type="NCBI Taxonomy" id="1314779"/>
    <lineage>
        <taxon>Eukaryota</taxon>
        <taxon>Fungi</taxon>
        <taxon>Dikarya</taxon>
        <taxon>Ascomycota</taxon>
        <taxon>Pezizomycotina</taxon>
        <taxon>Dothideomycetes</taxon>
        <taxon>Dothideomycetes incertae sedis</taxon>
        <taxon>Zopfiaceae</taxon>
        <taxon>Zopfia</taxon>
    </lineage>
</organism>
<dbReference type="InterPro" id="IPR056632">
    <property type="entry name" value="DUF7730"/>
</dbReference>
<evidence type="ECO:0000259" key="2">
    <source>
        <dbReference type="Pfam" id="PF24864"/>
    </source>
</evidence>
<feature type="region of interest" description="Disordered" evidence="1">
    <location>
        <begin position="1"/>
        <end position="39"/>
    </location>
</feature>
<accession>A0A6A6DHH9</accession>